<keyword evidence="2" id="KW-0067">ATP-binding</keyword>
<evidence type="ECO:0000313" key="4">
    <source>
        <dbReference type="EMBL" id="SHN86117.1"/>
    </source>
</evidence>
<evidence type="ECO:0000313" key="5">
    <source>
        <dbReference type="Proteomes" id="UP000184428"/>
    </source>
</evidence>
<keyword evidence="1" id="KW-0547">Nucleotide-binding</keyword>
<dbReference type="GO" id="GO:0004016">
    <property type="term" value="F:adenylate cyclase activity"/>
    <property type="evidence" value="ECO:0007669"/>
    <property type="project" value="TreeGrafter"/>
</dbReference>
<organism evidence="4 5">
    <name type="scientific">Geodermatophilus obscurus</name>
    <dbReference type="NCBI Taxonomy" id="1861"/>
    <lineage>
        <taxon>Bacteria</taxon>
        <taxon>Bacillati</taxon>
        <taxon>Actinomycetota</taxon>
        <taxon>Actinomycetes</taxon>
        <taxon>Geodermatophilales</taxon>
        <taxon>Geodermatophilaceae</taxon>
        <taxon>Geodermatophilus</taxon>
    </lineage>
</organism>
<reference evidence="4 5" key="1">
    <citation type="submission" date="2016-12" db="EMBL/GenBank/DDBJ databases">
        <authorList>
            <person name="Song W.-J."/>
            <person name="Kurnit D.M."/>
        </authorList>
    </citation>
    <scope>NUCLEOTIDE SEQUENCE [LARGE SCALE GENOMIC DNA]</scope>
    <source>
        <strain evidence="4 5">DSM 43162</strain>
    </source>
</reference>
<dbReference type="GO" id="GO:0005737">
    <property type="term" value="C:cytoplasm"/>
    <property type="evidence" value="ECO:0007669"/>
    <property type="project" value="TreeGrafter"/>
</dbReference>
<dbReference type="Proteomes" id="UP000184428">
    <property type="component" value="Unassembled WGS sequence"/>
</dbReference>
<evidence type="ECO:0000256" key="1">
    <source>
        <dbReference type="ARBA" id="ARBA00022741"/>
    </source>
</evidence>
<name>A0A1M7UT71_9ACTN</name>
<feature type="domain" description="Orc1-like AAA ATPase" evidence="3">
    <location>
        <begin position="9"/>
        <end position="176"/>
    </location>
</feature>
<proteinExistence type="predicted"/>
<dbReference type="AlphaFoldDB" id="A0A1M7UT71"/>
<evidence type="ECO:0000259" key="3">
    <source>
        <dbReference type="Pfam" id="PF13191"/>
    </source>
</evidence>
<dbReference type="SUPFAM" id="SSF52540">
    <property type="entry name" value="P-loop containing nucleoside triphosphate hydrolases"/>
    <property type="match status" value="1"/>
</dbReference>
<dbReference type="Pfam" id="PF13191">
    <property type="entry name" value="AAA_16"/>
    <property type="match status" value="1"/>
</dbReference>
<sequence length="1025" mass="108770">MDRPPREALIGRDDALARITRAVASARHHARGTLLVSGAAGMGKTALLRTALAGAGDVDQAWGTCVEAGNAPGYWPWTQALNGLVRGVGFDRARAAAADDRGLLATISTALGEQGPAEQSDRGRLLLLDATAAWLDALAAVRPVVVVLDDLQWLDDSSLALLERVVQDARPAALCVLGAFRHDEVPRSLQARLTALVARAQHVHLTGLDRSSAALLVQGTVGRPVPEETTAAIYRRAGGHPLFTRELALAGADGLPEAQVPAAVREVIGRRLRTLPAETQEVLRVAALTGSTVLPDVVAVVTGRTPAAVQDAAAEAVPAGMLLWHAGRLRFAHDLFRESIAADVDAASRPALHLAIGSALESRVERGGDVAASELARHFRAALSCGGLDHAVSWALRAAEVDRSALALTEAAMQLRRLRGAVADAGLALPEDRLLDVLLAEADVLARSGRPSDARGLVRAARAAADQAGDAVGTTRAALAAAALGSRFATRRDDLVAELESALASVGDVNPALEARLTAALARELQHSVPEQRSRAGPLSERALLLGRATEDPEVMMACLLARHDVLWTPSESARRAEVTSELVALTQRSGDRERQAEALLLQATALLEAGSAAFEPALEACLEVLTALGQPRHLYIVETRRACLALMRGDLEEAAVRIEDAAALGDRLREPDTGNVHMSQRLELVRAHRVPEELTTFAREAVGHWTGAPVHAHAVAAGFCARGGDLDGARHHVAAVHDLGTWRADRSYLWSVFVRELSYAAAALGDVELCTELLEEVRPLAGRCGMNGAFVAFAGCHAHTAGRLAAAVGDDSLARTLLEEACSAYERLGAAALAQAREDMAACAAPSGRAASLIRRGPVWEVAFAGRTAAVGHSKGLQDIATLVRHPRREVHVLDLVASPGRSESVGEVVDRTGLDLYRSRLADLSEERLQAGEDGDAARLRAVDEEHESLVAELQRVTGLGGRPRTFANRAVERARKAVTARIRDAVRHLDDVMPEAGAHLDRYVVTGVRCRYLGDQHWDVNC</sequence>
<accession>A0A1M7UT71</accession>
<dbReference type="GO" id="GO:0005524">
    <property type="term" value="F:ATP binding"/>
    <property type="evidence" value="ECO:0007669"/>
    <property type="project" value="UniProtKB-KW"/>
</dbReference>
<dbReference type="PANTHER" id="PTHR16305:SF35">
    <property type="entry name" value="TRANSCRIPTIONAL ACTIVATOR DOMAIN"/>
    <property type="match status" value="1"/>
</dbReference>
<dbReference type="Gene3D" id="3.40.50.300">
    <property type="entry name" value="P-loop containing nucleotide triphosphate hydrolases"/>
    <property type="match status" value="1"/>
</dbReference>
<dbReference type="InterPro" id="IPR027417">
    <property type="entry name" value="P-loop_NTPase"/>
</dbReference>
<dbReference type="InterPro" id="IPR041664">
    <property type="entry name" value="AAA_16"/>
</dbReference>
<evidence type="ECO:0000256" key="2">
    <source>
        <dbReference type="ARBA" id="ARBA00022840"/>
    </source>
</evidence>
<protein>
    <submittedName>
        <fullName evidence="4">AAA ATPase domain-containing protein</fullName>
    </submittedName>
</protein>
<gene>
    <name evidence="4" type="ORF">SAMN05660350_03881</name>
</gene>
<dbReference type="EMBL" id="FRDM01000028">
    <property type="protein sequence ID" value="SHN86117.1"/>
    <property type="molecule type" value="Genomic_DNA"/>
</dbReference>
<dbReference type="PANTHER" id="PTHR16305">
    <property type="entry name" value="TESTICULAR SOLUBLE ADENYLYL CYCLASE"/>
    <property type="match status" value="1"/>
</dbReference>
<dbReference type="RefSeq" id="WP_072920313.1">
    <property type="nucleotide sequence ID" value="NZ_FRDM01000028.1"/>
</dbReference>